<comment type="caution">
    <text evidence="1">The sequence shown here is derived from an EMBL/GenBank/DDBJ whole genome shotgun (WGS) entry which is preliminary data.</text>
</comment>
<accession>A0ABT5IZ68</accession>
<dbReference type="InterPro" id="IPR046239">
    <property type="entry name" value="DUF6272"/>
</dbReference>
<organism evidence="1 2">
    <name type="scientific">Vogesella aquatica</name>
    <dbReference type="NCBI Taxonomy" id="2984206"/>
    <lineage>
        <taxon>Bacteria</taxon>
        <taxon>Pseudomonadati</taxon>
        <taxon>Pseudomonadota</taxon>
        <taxon>Betaproteobacteria</taxon>
        <taxon>Neisseriales</taxon>
        <taxon>Chromobacteriaceae</taxon>
        <taxon>Vogesella</taxon>
    </lineage>
</organism>
<dbReference type="GO" id="GO:0016301">
    <property type="term" value="F:kinase activity"/>
    <property type="evidence" value="ECO:0007669"/>
    <property type="project" value="UniProtKB-KW"/>
</dbReference>
<keyword evidence="1" id="KW-0418">Kinase</keyword>
<sequence length="186" mass="21148">MSLDHFYRFQDLARQQSVVFYYTGYFSQAIVSAMGDALRQRLNQTDASNMQRRKLFSVFIEMAQNVVHYSAEHLSASDSTDQEIRRGALWVGEQDGHFYVVCANPVAREQVGRIRDKLMPLLGMSNDDIKQLYKQKLRSDNDAESKGAGLGFLTVARDATEPVEFDFIDEDGPLSPITMFYLKASI</sequence>
<reference evidence="1 2" key="1">
    <citation type="submission" date="2023-01" db="EMBL/GenBank/DDBJ databases">
        <title>Novel species of the genus Vogesella isolated from rivers.</title>
        <authorList>
            <person name="Lu H."/>
        </authorList>
    </citation>
    <scope>NUCLEOTIDE SEQUENCE [LARGE SCALE GENOMIC DNA]</scope>
    <source>
        <strain evidence="1 2">DC21W</strain>
    </source>
</reference>
<protein>
    <submittedName>
        <fullName evidence="1">SiaB family protein kinase</fullName>
    </submittedName>
</protein>
<dbReference type="EMBL" id="JAQQLF010000013">
    <property type="protein sequence ID" value="MDC7717853.1"/>
    <property type="molecule type" value="Genomic_DNA"/>
</dbReference>
<dbReference type="RefSeq" id="WP_272752161.1">
    <property type="nucleotide sequence ID" value="NZ_JAQQLF010000013.1"/>
</dbReference>
<keyword evidence="1" id="KW-0808">Transferase</keyword>
<gene>
    <name evidence="1" type="ORF">PQU95_11585</name>
</gene>
<dbReference type="Pfam" id="PF19788">
    <property type="entry name" value="DUF6272"/>
    <property type="match status" value="1"/>
</dbReference>
<evidence type="ECO:0000313" key="1">
    <source>
        <dbReference type="EMBL" id="MDC7717853.1"/>
    </source>
</evidence>
<keyword evidence="2" id="KW-1185">Reference proteome</keyword>
<evidence type="ECO:0000313" key="2">
    <source>
        <dbReference type="Proteomes" id="UP001219956"/>
    </source>
</evidence>
<name>A0ABT5IZ68_9NEIS</name>
<proteinExistence type="predicted"/>
<dbReference type="Proteomes" id="UP001219956">
    <property type="component" value="Unassembled WGS sequence"/>
</dbReference>
<dbReference type="NCBIfam" id="NF038262">
    <property type="entry name" value="SiaB_fam_kinase"/>
    <property type="match status" value="1"/>
</dbReference>